<keyword evidence="2" id="KW-1185">Reference proteome</keyword>
<evidence type="ECO:0000313" key="2">
    <source>
        <dbReference type="Proteomes" id="UP001139347"/>
    </source>
</evidence>
<dbReference type="AlphaFoldDB" id="A0A9X1WQP6"/>
<protein>
    <recommendedName>
        <fullName evidence="3">DUF4025 domain-containing protein</fullName>
    </recommendedName>
</protein>
<dbReference type="RefSeq" id="WP_244727286.1">
    <property type="nucleotide sequence ID" value="NZ_JALIRP010000007.1"/>
</dbReference>
<accession>A0A9X1WQP6</accession>
<reference evidence="1" key="1">
    <citation type="submission" date="2022-04" db="EMBL/GenBank/DDBJ databases">
        <title>Paenibacillus mangrovi sp. nov., a novel endophytic bacterium isolated from bark of Kandelia candel.</title>
        <authorList>
            <person name="Tuo L."/>
        </authorList>
    </citation>
    <scope>NUCLEOTIDE SEQUENCE</scope>
    <source>
        <strain evidence="1">KQZ6P-2</strain>
    </source>
</reference>
<proteinExistence type="predicted"/>
<dbReference type="Proteomes" id="UP001139347">
    <property type="component" value="Unassembled WGS sequence"/>
</dbReference>
<sequence>MEKNKEKEIEADRLNFHDVTDDVVGREPATTDVDDAVAAMTSHINKYDVPDELEEKE</sequence>
<name>A0A9X1WQP6_9BACL</name>
<organism evidence="1 2">
    <name type="scientific">Paenibacillus mangrovi</name>
    <dbReference type="NCBI Taxonomy" id="2931978"/>
    <lineage>
        <taxon>Bacteria</taxon>
        <taxon>Bacillati</taxon>
        <taxon>Bacillota</taxon>
        <taxon>Bacilli</taxon>
        <taxon>Bacillales</taxon>
        <taxon>Paenibacillaceae</taxon>
        <taxon>Paenibacillus</taxon>
    </lineage>
</organism>
<gene>
    <name evidence="1" type="ORF">MUG84_18035</name>
</gene>
<evidence type="ECO:0000313" key="1">
    <source>
        <dbReference type="EMBL" id="MCJ8013627.1"/>
    </source>
</evidence>
<evidence type="ECO:0008006" key="3">
    <source>
        <dbReference type="Google" id="ProtNLM"/>
    </source>
</evidence>
<dbReference type="EMBL" id="JALIRP010000007">
    <property type="protein sequence ID" value="MCJ8013627.1"/>
    <property type="molecule type" value="Genomic_DNA"/>
</dbReference>
<comment type="caution">
    <text evidence="1">The sequence shown here is derived from an EMBL/GenBank/DDBJ whole genome shotgun (WGS) entry which is preliminary data.</text>
</comment>